<feature type="coiled-coil region" evidence="1">
    <location>
        <begin position="1188"/>
        <end position="1222"/>
    </location>
</feature>
<dbReference type="PANTHER" id="PTHR18853">
    <property type="entry name" value="FORKHEAD-ASSOCIATED DOMAIN-CONTAINING PROTEIN 1-RELATED"/>
    <property type="match status" value="1"/>
</dbReference>
<evidence type="ECO:0000313" key="4">
    <source>
        <dbReference type="EMBL" id="KAG7472833.1"/>
    </source>
</evidence>
<gene>
    <name evidence="4" type="ORF">MATL_G00113150</name>
</gene>
<dbReference type="OrthoDB" id="687730at2759"/>
<dbReference type="AlphaFoldDB" id="A0A9D3T6X1"/>
<feature type="coiled-coil region" evidence="1">
    <location>
        <begin position="447"/>
        <end position="502"/>
    </location>
</feature>
<organism evidence="4 5">
    <name type="scientific">Megalops atlanticus</name>
    <name type="common">Tarpon</name>
    <name type="synonym">Clupea gigantea</name>
    <dbReference type="NCBI Taxonomy" id="7932"/>
    <lineage>
        <taxon>Eukaryota</taxon>
        <taxon>Metazoa</taxon>
        <taxon>Chordata</taxon>
        <taxon>Craniata</taxon>
        <taxon>Vertebrata</taxon>
        <taxon>Euteleostomi</taxon>
        <taxon>Actinopterygii</taxon>
        <taxon>Neopterygii</taxon>
        <taxon>Teleostei</taxon>
        <taxon>Elopiformes</taxon>
        <taxon>Megalopidae</taxon>
        <taxon>Megalops</taxon>
    </lineage>
</organism>
<feature type="coiled-coil region" evidence="1">
    <location>
        <begin position="618"/>
        <end position="698"/>
    </location>
</feature>
<dbReference type="PROSITE" id="PS50006">
    <property type="entry name" value="FHA_DOMAIN"/>
    <property type="match status" value="1"/>
</dbReference>
<dbReference type="InterPro" id="IPR052642">
    <property type="entry name" value="CC-FHA_domain"/>
</dbReference>
<name>A0A9D3T6X1_MEGAT</name>
<dbReference type="PANTHER" id="PTHR18853:SF10">
    <property type="entry name" value="FHA DOMAIN-CONTAINING PROTEIN"/>
    <property type="match status" value="1"/>
</dbReference>
<feature type="compositionally biased region" description="Low complexity" evidence="2">
    <location>
        <begin position="137"/>
        <end position="147"/>
    </location>
</feature>
<dbReference type="Proteomes" id="UP001046870">
    <property type="component" value="Chromosome 8"/>
</dbReference>
<comment type="caution">
    <text evidence="4">The sequence shown here is derived from an EMBL/GenBank/DDBJ whole genome shotgun (WGS) entry which is preliminary data.</text>
</comment>
<dbReference type="InterPro" id="IPR008984">
    <property type="entry name" value="SMAD_FHA_dom_sf"/>
</dbReference>
<dbReference type="Gene3D" id="1.10.287.1490">
    <property type="match status" value="1"/>
</dbReference>
<dbReference type="EMBL" id="JAFDVH010000008">
    <property type="protein sequence ID" value="KAG7472833.1"/>
    <property type="molecule type" value="Genomic_DNA"/>
</dbReference>
<evidence type="ECO:0000256" key="2">
    <source>
        <dbReference type="SAM" id="MobiDB-lite"/>
    </source>
</evidence>
<feature type="coiled-coil region" evidence="1">
    <location>
        <begin position="211"/>
        <end position="420"/>
    </location>
</feature>
<evidence type="ECO:0000313" key="5">
    <source>
        <dbReference type="Proteomes" id="UP001046870"/>
    </source>
</evidence>
<reference evidence="4" key="1">
    <citation type="submission" date="2021-01" db="EMBL/GenBank/DDBJ databases">
        <authorList>
            <person name="Zahm M."/>
            <person name="Roques C."/>
            <person name="Cabau C."/>
            <person name="Klopp C."/>
            <person name="Donnadieu C."/>
            <person name="Jouanno E."/>
            <person name="Lampietro C."/>
            <person name="Louis A."/>
            <person name="Herpin A."/>
            <person name="Echchiki A."/>
            <person name="Berthelot C."/>
            <person name="Parey E."/>
            <person name="Roest-Crollius H."/>
            <person name="Braasch I."/>
            <person name="Postlethwait J."/>
            <person name="Bobe J."/>
            <person name="Montfort J."/>
            <person name="Bouchez O."/>
            <person name="Begum T."/>
            <person name="Mejri S."/>
            <person name="Adams A."/>
            <person name="Chen W.-J."/>
            <person name="Guiguen Y."/>
        </authorList>
    </citation>
    <scope>NUCLEOTIDE SEQUENCE</scope>
    <source>
        <strain evidence="4">YG-15Mar2019-1</strain>
        <tissue evidence="4">Brain</tissue>
    </source>
</reference>
<feature type="coiled-coil region" evidence="1">
    <location>
        <begin position="934"/>
        <end position="961"/>
    </location>
</feature>
<proteinExistence type="predicted"/>
<feature type="coiled-coil region" evidence="1">
    <location>
        <begin position="1107"/>
        <end position="1152"/>
    </location>
</feature>
<feature type="coiled-coil region" evidence="1">
    <location>
        <begin position="858"/>
        <end position="900"/>
    </location>
</feature>
<evidence type="ECO:0000256" key="1">
    <source>
        <dbReference type="SAM" id="Coils"/>
    </source>
</evidence>
<keyword evidence="1" id="KW-0175">Coiled coil</keyword>
<accession>A0A9D3T6X1</accession>
<feature type="region of interest" description="Disordered" evidence="2">
    <location>
        <begin position="98"/>
        <end position="158"/>
    </location>
</feature>
<protein>
    <recommendedName>
        <fullName evidence="3">FHA domain-containing protein</fullName>
    </recommendedName>
</protein>
<feature type="compositionally biased region" description="Low complexity" evidence="2">
    <location>
        <begin position="107"/>
        <end position="118"/>
    </location>
</feature>
<dbReference type="Pfam" id="PF00498">
    <property type="entry name" value="FHA"/>
    <property type="match status" value="1"/>
</dbReference>
<evidence type="ECO:0000259" key="3">
    <source>
        <dbReference type="PROSITE" id="PS50006"/>
    </source>
</evidence>
<feature type="region of interest" description="Disordered" evidence="2">
    <location>
        <begin position="756"/>
        <end position="777"/>
    </location>
</feature>
<sequence length="1243" mass="139306">MRKSSWNGGVEEHHALIEHSEADRCFVLHDLNSTHGTFVNGCRIHNAAVRLAPGDELYFGYGGPAYQLAVDSASPVSCPPVNHRVAWQTSLQLIEESSPVSAPPNVPSQLPLLPGQPSTSMSWIQGGPAAPRPPGKARPASAGAKRAGLGHSTEPEEERILRLGDEVSRLAVFEGESRRKDGVIAGLRDEVSALRHQVAQNRADPEISSKLRSLERDVGEKKEQIQQLKEQMVELQNGSSEVFKHSLAERDLKISNLRTQVEKLKKDCSMSSGLATSLQRDLSAREKQALKLAAEVDKLRQDIRHKDAQLGALSAKFSRTRENKSHQEELQARENDIIALRKRAEKLEQTLTERQTELQRQGAERDSLKSRLAEERQRLASVQAEMEACKQQLQNGHQREQRSRVELERTQARLERLRSRIIQATYSAPGVSPPQDTVSDQEVIDQMTEIIEEKEALGTRLGELEEQKKEVVEERETLRARVQELEEQLKEGSADQDRTAEEAGRLRSMLEECTAHLQEARSAPVLQSEISALQGQSVPPSLTWVQSAALSMLGSQLAQLQEVAQALQDAGIDMSDFAEAGAPGGIRALWDQSQDREVELRALQAELQEVQGGQDALVQSKEAQIKELQDQLSTTREELEQQRQQGLEARGQEEELQLQLEETRKELELVRGAEAALREEAQAREAQWQARVEEAEQKGAETERGRYCVQEAEYREQVRQHAHTIVDLDQRLARVTQRMREGEEERDLLREQLTEMEKKLESSKPAPSPTPPQPVKDPEVVALEENVTLLRAALAKAQEEVVAQGDVIAALSRDLAGANARMSDMTGELSEQQKVELEQHRALVVDQKVELSTLTQKLAQMSQLVDQKGEELQRVREELRQCEEELHRRVQAEKEREEQTDHSPALIQTPASTQDEAALAAAADLADQGSKCRGHRHEEVIQRQQEALAELRARVKSLEQTAPTMSSPELCIQQVALMRRELCELRAQKAIAQRGTINSMSSPLLCGSLAEDTLERTARLDVSDALDLSERTYLDLARALCEALELGEGQLSGCASLKHLPQDEREKLASHRQRDLGLLQTRLGLVQSQARRREQLLQEYQKDVCTLRESQAAGQQLQARLDSLRAELQTECQESSLLREALQRTQARLEQEMGLNRAVKERKALSAERLEKRNARTPSHSCVQDQIRDKAAAKKASLQEKLKKREYEIEVLKQQLRRKDQELCSAISRPAGVLQAPVASEAS</sequence>
<keyword evidence="5" id="KW-1185">Reference proteome</keyword>
<feature type="compositionally biased region" description="Pro residues" evidence="2">
    <location>
        <begin position="766"/>
        <end position="775"/>
    </location>
</feature>
<feature type="domain" description="FHA" evidence="3">
    <location>
        <begin position="10"/>
        <end position="44"/>
    </location>
</feature>
<dbReference type="InterPro" id="IPR000253">
    <property type="entry name" value="FHA_dom"/>
</dbReference>
<dbReference type="Gene3D" id="2.60.200.20">
    <property type="match status" value="1"/>
</dbReference>
<dbReference type="SUPFAM" id="SSF49879">
    <property type="entry name" value="SMAD/FHA domain"/>
    <property type="match status" value="1"/>
</dbReference>